<name>A0A1U9QUE4_STRNV</name>
<sequence length="87" mass="10029">MVVFDAQRVEATFPIAAGAAGFSILDGQRWLDWVWIHPFERGKGLAERAWRDLEQTYGPDFKIQPPLSPAMEAFLSHNDIAPERWRF</sequence>
<accession>A0A1U9QUE4</accession>
<evidence type="ECO:0008006" key="3">
    <source>
        <dbReference type="Google" id="ProtNLM"/>
    </source>
</evidence>
<proteinExistence type="predicted"/>
<keyword evidence="2" id="KW-1185">Reference proteome</keyword>
<dbReference type="Proteomes" id="UP000189677">
    <property type="component" value="Chromosome"/>
</dbReference>
<evidence type="ECO:0000313" key="2">
    <source>
        <dbReference type="Proteomes" id="UP000189677"/>
    </source>
</evidence>
<dbReference type="KEGG" id="snw:BBN63_15505"/>
<organism evidence="1 2">
    <name type="scientific">Streptomyces niveus</name>
    <name type="common">Streptomyces spheroides</name>
    <dbReference type="NCBI Taxonomy" id="193462"/>
    <lineage>
        <taxon>Bacteria</taxon>
        <taxon>Bacillati</taxon>
        <taxon>Actinomycetota</taxon>
        <taxon>Actinomycetes</taxon>
        <taxon>Kitasatosporales</taxon>
        <taxon>Streptomycetaceae</taxon>
        <taxon>Streptomyces</taxon>
    </lineage>
</organism>
<gene>
    <name evidence="1" type="ORF">BBN63_15505</name>
</gene>
<dbReference type="AlphaFoldDB" id="A0A1U9QUE4"/>
<evidence type="ECO:0000313" key="1">
    <source>
        <dbReference type="EMBL" id="AQU67441.1"/>
    </source>
</evidence>
<protein>
    <recommendedName>
        <fullName evidence="3">N-acetyltransferase domain-containing protein</fullName>
    </recommendedName>
</protein>
<dbReference type="EMBL" id="CP018047">
    <property type="protein sequence ID" value="AQU67441.1"/>
    <property type="molecule type" value="Genomic_DNA"/>
</dbReference>
<reference evidence="1 2" key="1">
    <citation type="submission" date="2016-11" db="EMBL/GenBank/DDBJ databases">
        <title>Complete genome sequence of Streptomyces niveus SCSIO 3406.</title>
        <authorList>
            <person name="Zhu Q."/>
            <person name="Cheng W."/>
            <person name="Song Y."/>
            <person name="Li Q."/>
            <person name="Ju J."/>
        </authorList>
    </citation>
    <scope>NUCLEOTIDE SEQUENCE [LARGE SCALE GENOMIC DNA]</scope>
    <source>
        <strain evidence="1 2">SCSIO 3406</strain>
    </source>
</reference>